<organism evidence="3 4">
    <name type="scientific">Cymbomonas tetramitiformis</name>
    <dbReference type="NCBI Taxonomy" id="36881"/>
    <lineage>
        <taxon>Eukaryota</taxon>
        <taxon>Viridiplantae</taxon>
        <taxon>Chlorophyta</taxon>
        <taxon>Pyramimonadophyceae</taxon>
        <taxon>Pyramimonadales</taxon>
        <taxon>Pyramimonadaceae</taxon>
        <taxon>Cymbomonas</taxon>
    </lineage>
</organism>
<feature type="transmembrane region" description="Helical" evidence="2">
    <location>
        <begin position="269"/>
        <end position="290"/>
    </location>
</feature>
<comment type="caution">
    <text evidence="3">The sequence shown here is derived from an EMBL/GenBank/DDBJ whole genome shotgun (WGS) entry which is preliminary data.</text>
</comment>
<feature type="region of interest" description="Disordered" evidence="1">
    <location>
        <begin position="1"/>
        <end position="42"/>
    </location>
</feature>
<reference evidence="3 4" key="1">
    <citation type="journal article" date="2015" name="Genome Biol. Evol.">
        <title>Comparative Genomics of a Bacterivorous Green Alga Reveals Evolutionary Causalities and Consequences of Phago-Mixotrophic Mode of Nutrition.</title>
        <authorList>
            <person name="Burns J.A."/>
            <person name="Paasch A."/>
            <person name="Narechania A."/>
            <person name="Kim E."/>
        </authorList>
    </citation>
    <scope>NUCLEOTIDE SEQUENCE [LARGE SCALE GENOMIC DNA]</scope>
    <source>
        <strain evidence="3 4">PLY_AMNH</strain>
    </source>
</reference>
<feature type="transmembrane region" description="Helical" evidence="2">
    <location>
        <begin position="177"/>
        <end position="195"/>
    </location>
</feature>
<keyword evidence="2" id="KW-0812">Transmembrane</keyword>
<keyword evidence="4" id="KW-1185">Reference proteome</keyword>
<evidence type="ECO:0000313" key="3">
    <source>
        <dbReference type="EMBL" id="KAK3261468.1"/>
    </source>
</evidence>
<feature type="transmembrane region" description="Helical" evidence="2">
    <location>
        <begin position="147"/>
        <end position="165"/>
    </location>
</feature>
<feature type="transmembrane region" description="Helical" evidence="2">
    <location>
        <begin position="517"/>
        <end position="538"/>
    </location>
</feature>
<evidence type="ECO:0000313" key="4">
    <source>
        <dbReference type="Proteomes" id="UP001190700"/>
    </source>
</evidence>
<accession>A0AAE0KUQ8</accession>
<evidence type="ECO:0000256" key="2">
    <source>
        <dbReference type="SAM" id="Phobius"/>
    </source>
</evidence>
<keyword evidence="2" id="KW-1133">Transmembrane helix</keyword>
<sequence>MYRLTNEASRSIQSLKEHSVHGNRTKSKSSLNLIEGPPSRQWTWSSRDHSSRRLYRNEENSLVDLGDIFPGLLERKYVFFDENVSDDDVNVGSFGSIHVPQKVKVGRNLMKASLQSYKKAFVVASFVQGFYVCSLVHVMAHHLDIELQQGLTILASAAAAALLFAPSLCNSFGAHGTLTLGCILYAISAWCYLIGMGCTGEVKTGCERLIDEDVGISEQASDIALVIAPLAGGAAYSFVWIGQGMIAECCLAPFAEFVDAGHRLNMSKFNLFFIGLSYALIMVGQLVAHYGDRHDVYDLFTSLTLLTSFAAIWVGWKYKSWLKKGVERDAMELTLDDTSSSLGSGVDLMKEYRLTQAAAHRARLGELRKKMGLPSSSTGSNEDKDPAAGKSMLKWNEVLACLEVPEAARLMLHPVMLKLLPFSVSTGLLLPLVFSQITDSIADGDLGEDAIYTVIFLAMLAVLCFLIPLCKLMLEDPNGRLITLCSGQGCSLLAVILTPVMASLTKSAIDDNPNVRWAAIGISAILLGIAQAVWEYAVPLTVSEFFTGQMAPFVCSALSAARFQLLASLLLGESAPSSHSAYFVMSQRPARTQPTS</sequence>
<evidence type="ECO:0000256" key="1">
    <source>
        <dbReference type="SAM" id="MobiDB-lite"/>
    </source>
</evidence>
<feature type="transmembrane region" description="Helical" evidence="2">
    <location>
        <begin position="450"/>
        <end position="469"/>
    </location>
</feature>
<dbReference type="AlphaFoldDB" id="A0AAE0KUQ8"/>
<proteinExistence type="predicted"/>
<keyword evidence="2" id="KW-0472">Membrane</keyword>
<protein>
    <submittedName>
        <fullName evidence="3">Uncharacterized protein</fullName>
    </submittedName>
</protein>
<gene>
    <name evidence="3" type="ORF">CYMTET_29622</name>
</gene>
<feature type="compositionally biased region" description="Polar residues" evidence="1">
    <location>
        <begin position="1"/>
        <end position="14"/>
    </location>
</feature>
<feature type="transmembrane region" description="Helical" evidence="2">
    <location>
        <begin position="419"/>
        <end position="438"/>
    </location>
</feature>
<feature type="transmembrane region" description="Helical" evidence="2">
    <location>
        <begin position="120"/>
        <end position="141"/>
    </location>
</feature>
<feature type="transmembrane region" description="Helical" evidence="2">
    <location>
        <begin position="296"/>
        <end position="316"/>
    </location>
</feature>
<feature type="transmembrane region" description="Helical" evidence="2">
    <location>
        <begin position="481"/>
        <end position="505"/>
    </location>
</feature>
<dbReference type="Proteomes" id="UP001190700">
    <property type="component" value="Unassembled WGS sequence"/>
</dbReference>
<dbReference type="EMBL" id="LGRX02016867">
    <property type="protein sequence ID" value="KAK3261468.1"/>
    <property type="molecule type" value="Genomic_DNA"/>
</dbReference>
<name>A0AAE0KUQ8_9CHLO</name>